<dbReference type="InterPro" id="IPR033742">
    <property type="entry name" value="IQSEC_PH"/>
</dbReference>
<feature type="region of interest" description="Disordered" evidence="6">
    <location>
        <begin position="657"/>
        <end position="752"/>
    </location>
</feature>
<organism evidence="7 8">
    <name type="scientific">Pristionchus pacificus</name>
    <name type="common">Parasitic nematode worm</name>
    <dbReference type="NCBI Taxonomy" id="54126"/>
    <lineage>
        <taxon>Eukaryota</taxon>
        <taxon>Metazoa</taxon>
        <taxon>Ecdysozoa</taxon>
        <taxon>Nematoda</taxon>
        <taxon>Chromadorea</taxon>
        <taxon>Rhabditida</taxon>
        <taxon>Rhabditina</taxon>
        <taxon>Diplogasteromorpha</taxon>
        <taxon>Diplogasteroidea</taxon>
        <taxon>Neodiplogasteridae</taxon>
        <taxon>Pristionchus</taxon>
    </lineage>
</organism>
<keyword evidence="3" id="KW-0963">Cytoplasm</keyword>
<dbReference type="SUPFAM" id="SSF50729">
    <property type="entry name" value="PH domain-like"/>
    <property type="match status" value="1"/>
</dbReference>
<dbReference type="AlphaFoldDB" id="A0A2A6CAT6"/>
<dbReference type="Pfam" id="PF01369">
    <property type="entry name" value="Sec7"/>
    <property type="match status" value="1"/>
</dbReference>
<gene>
    <name evidence="7" type="primary">WBGene00276948</name>
</gene>
<evidence type="ECO:0000256" key="3">
    <source>
        <dbReference type="ARBA" id="ARBA00022490"/>
    </source>
</evidence>
<accession>A0A2A6CAT6</accession>
<dbReference type="FunFam" id="1.10.1000.11:FF:000002">
    <property type="entry name" value="Cytohesin 1"/>
    <property type="match status" value="1"/>
</dbReference>
<dbReference type="Pfam" id="PF16453">
    <property type="entry name" value="IQ_SEC7_PH"/>
    <property type="match status" value="1"/>
</dbReference>
<dbReference type="InterPro" id="IPR035999">
    <property type="entry name" value="Sec7_dom_sf"/>
</dbReference>
<reference evidence="7" key="2">
    <citation type="submission" date="2022-06" db="UniProtKB">
        <authorList>
            <consortium name="EnsemblMetazoa"/>
        </authorList>
    </citation>
    <scope>IDENTIFICATION</scope>
    <source>
        <strain evidence="7">PS312</strain>
    </source>
</reference>
<dbReference type="OrthoDB" id="430364at2759"/>
<dbReference type="CDD" id="cd00171">
    <property type="entry name" value="Sec7"/>
    <property type="match status" value="1"/>
</dbReference>
<dbReference type="Proteomes" id="UP000005239">
    <property type="component" value="Unassembled WGS sequence"/>
</dbReference>
<comment type="subcellular location">
    <subcellularLocation>
        <location evidence="1">Cytoplasm</location>
    </subcellularLocation>
</comment>
<dbReference type="GO" id="GO:0005737">
    <property type="term" value="C:cytoplasm"/>
    <property type="evidence" value="ECO:0007669"/>
    <property type="project" value="UniProtKB-SubCell"/>
</dbReference>
<keyword evidence="8" id="KW-1185">Reference proteome</keyword>
<dbReference type="Gene3D" id="1.10.1000.11">
    <property type="entry name" value="Arf Nucleotide-binding Site Opener,domain 2"/>
    <property type="match status" value="1"/>
</dbReference>
<keyword evidence="5" id="KW-0175">Coiled coil</keyword>
<protein>
    <submittedName>
        <fullName evidence="7">Bris-1</fullName>
    </submittedName>
</protein>
<dbReference type="SMART" id="SM00222">
    <property type="entry name" value="Sec7"/>
    <property type="match status" value="1"/>
</dbReference>
<evidence type="ECO:0000256" key="1">
    <source>
        <dbReference type="ARBA" id="ARBA00004496"/>
    </source>
</evidence>
<evidence type="ECO:0000256" key="4">
    <source>
        <dbReference type="ARBA" id="ARBA00022553"/>
    </source>
</evidence>
<proteinExistence type="inferred from homology"/>
<dbReference type="Gene3D" id="1.10.220.20">
    <property type="match status" value="1"/>
</dbReference>
<dbReference type="InterPro" id="IPR011993">
    <property type="entry name" value="PH-like_dom_sf"/>
</dbReference>
<feature type="compositionally biased region" description="Basic and acidic residues" evidence="6">
    <location>
        <begin position="657"/>
        <end position="672"/>
    </location>
</feature>
<evidence type="ECO:0000256" key="6">
    <source>
        <dbReference type="SAM" id="MobiDB-lite"/>
    </source>
</evidence>
<comment type="similarity">
    <text evidence="2">Belongs to the BRAG family.</text>
</comment>
<dbReference type="EnsemblMetazoa" id="PPA38579.1">
    <property type="protein sequence ID" value="PPA38579.1"/>
    <property type="gene ID" value="WBGene00276948"/>
</dbReference>
<feature type="compositionally biased region" description="Low complexity" evidence="6">
    <location>
        <begin position="688"/>
        <end position="726"/>
    </location>
</feature>
<feature type="region of interest" description="Disordered" evidence="6">
    <location>
        <begin position="257"/>
        <end position="276"/>
    </location>
</feature>
<evidence type="ECO:0000256" key="2">
    <source>
        <dbReference type="ARBA" id="ARBA00006248"/>
    </source>
</evidence>
<evidence type="ECO:0000313" key="8">
    <source>
        <dbReference type="Proteomes" id="UP000005239"/>
    </source>
</evidence>
<dbReference type="PANTHER" id="PTHR10663:SF342">
    <property type="entry name" value="FI21420P1"/>
    <property type="match status" value="1"/>
</dbReference>
<evidence type="ECO:0000256" key="5">
    <source>
        <dbReference type="ARBA" id="ARBA00023054"/>
    </source>
</evidence>
<feature type="region of interest" description="Disordered" evidence="6">
    <location>
        <begin position="122"/>
        <end position="171"/>
    </location>
</feature>
<feature type="compositionally biased region" description="Low complexity" evidence="6">
    <location>
        <begin position="143"/>
        <end position="162"/>
    </location>
</feature>
<name>A0A2A6CAT6_PRIPA</name>
<keyword evidence="4" id="KW-0597">Phosphoprotein</keyword>
<accession>A0A8R1YUZ3</accession>
<dbReference type="SUPFAM" id="SSF48425">
    <property type="entry name" value="Sec7 domain"/>
    <property type="match status" value="1"/>
</dbReference>
<dbReference type="Gene3D" id="2.30.29.30">
    <property type="entry name" value="Pleckstrin-homology domain (PH domain)/Phosphotyrosine-binding domain (PTB)"/>
    <property type="match status" value="1"/>
</dbReference>
<dbReference type="GO" id="GO:0032012">
    <property type="term" value="P:regulation of ARF protein signal transduction"/>
    <property type="evidence" value="ECO:0007669"/>
    <property type="project" value="InterPro"/>
</dbReference>
<sequence>MSDLISTGSFYPKTSTSRMMNGYEISDDLLRRRVERTFRDWALNKRFQAMINTHNHGSRESQLYTMKSFGALPTSTRQFVMAPPLQRIAPPLAVDSQRSRSVTASRVNSRYTPSTSLLAQLRADRGLPCTPPSTLLDDRSRIRSGTRSPPSPAPSSTRRSGSNMIDSLMSPRLVTRRLVGLSPSERPSPSHAPSPLLMSPIDPLSPSSIGPPLVWVPRASVPYPHNGYGDRRDGVPPPPPPPALVGGLCRGYGERNERHHTPPIHSNSLSRMDKRDRRERHEEIQRQVSDVERKRQYRVALNFFNKNPNRGVQLLNQWGFVDESAESLAKLMFGRRGLSKQMIGEYLGQHEPFHTYVLDLFISQIEVHGLEVDDALRKVLSFFRLPGESQKIERILETFSKHYTRSNPERSTTFTGGADTIHVLVYAMIMLQTSLHNPAVQSSSRMTKNQFVKLLDGADNGRSMDKEMLCGIFDRIRQEEFKPGEDHVTQVQKVEADIIGKDKPRLSECHRRLVCYCRLHSIVDPGKKQSDSAHERDVYLFNDMILVTKSVAKKKARNGYQYMLKSSSTLLGAKVKLFSNGYYQYGIDIDCRPSGPQMLFAAKNHDDRIRFVNDVHEAILECAQMEAVRLEMEFGKQHPGCKSGMNGGMIAVNVPKVDKNNEDDSSRMDSQRDSGVSDVLVDELAHTSSPSDTSSASSGVSSSSLIPPETSSGLGASSSSSHPRSSNPLTRRLSFHSLDSGMVEEQFENPAI</sequence>
<dbReference type="GO" id="GO:0005085">
    <property type="term" value="F:guanyl-nucleotide exchange factor activity"/>
    <property type="evidence" value="ECO:0007669"/>
    <property type="project" value="InterPro"/>
</dbReference>
<evidence type="ECO:0000313" key="7">
    <source>
        <dbReference type="EnsemblMetazoa" id="PPA38579.1"/>
    </source>
</evidence>
<dbReference type="InterPro" id="IPR000904">
    <property type="entry name" value="Sec7_dom"/>
</dbReference>
<dbReference type="InterPro" id="IPR023394">
    <property type="entry name" value="Sec7_C_sf"/>
</dbReference>
<reference evidence="8" key="1">
    <citation type="journal article" date="2008" name="Nat. Genet.">
        <title>The Pristionchus pacificus genome provides a unique perspective on nematode lifestyle and parasitism.</title>
        <authorList>
            <person name="Dieterich C."/>
            <person name="Clifton S.W."/>
            <person name="Schuster L.N."/>
            <person name="Chinwalla A."/>
            <person name="Delehaunty K."/>
            <person name="Dinkelacker I."/>
            <person name="Fulton L."/>
            <person name="Fulton R."/>
            <person name="Godfrey J."/>
            <person name="Minx P."/>
            <person name="Mitreva M."/>
            <person name="Roeseler W."/>
            <person name="Tian H."/>
            <person name="Witte H."/>
            <person name="Yang S.P."/>
            <person name="Wilson R.K."/>
            <person name="Sommer R.J."/>
        </authorList>
    </citation>
    <scope>NUCLEOTIDE SEQUENCE [LARGE SCALE GENOMIC DNA]</scope>
    <source>
        <strain evidence="8">PS312</strain>
    </source>
</reference>
<dbReference type="PANTHER" id="PTHR10663">
    <property type="entry name" value="GUANYL-NUCLEOTIDE EXCHANGE FACTOR"/>
    <property type="match status" value="1"/>
</dbReference>
<dbReference type="PROSITE" id="PS50190">
    <property type="entry name" value="SEC7"/>
    <property type="match status" value="1"/>
</dbReference>